<sequence>MSTILFNTHPHHQYPHQHRIAPISFSSKIDSFPPSAPPPIATFSVAPNPSLRGN</sequence>
<reference evidence="1" key="1">
    <citation type="journal article" date="2020" name="Stud. Mycol.">
        <title>101 Dothideomycetes genomes: a test case for predicting lifestyles and emergence of pathogens.</title>
        <authorList>
            <person name="Haridas S."/>
            <person name="Albert R."/>
            <person name="Binder M."/>
            <person name="Bloem J."/>
            <person name="Labutti K."/>
            <person name="Salamov A."/>
            <person name="Andreopoulos B."/>
            <person name="Baker S."/>
            <person name="Barry K."/>
            <person name="Bills G."/>
            <person name="Bluhm B."/>
            <person name="Cannon C."/>
            <person name="Castanera R."/>
            <person name="Culley D."/>
            <person name="Daum C."/>
            <person name="Ezra D."/>
            <person name="Gonzalez J."/>
            <person name="Henrissat B."/>
            <person name="Kuo A."/>
            <person name="Liang C."/>
            <person name="Lipzen A."/>
            <person name="Lutzoni F."/>
            <person name="Magnuson J."/>
            <person name="Mondo S."/>
            <person name="Nolan M."/>
            <person name="Ohm R."/>
            <person name="Pangilinan J."/>
            <person name="Park H.-J."/>
            <person name="Ramirez L."/>
            <person name="Alfaro M."/>
            <person name="Sun H."/>
            <person name="Tritt A."/>
            <person name="Yoshinaga Y."/>
            <person name="Zwiers L.-H."/>
            <person name="Turgeon B."/>
            <person name="Goodwin S."/>
            <person name="Spatafora J."/>
            <person name="Crous P."/>
            <person name="Grigoriev I."/>
        </authorList>
    </citation>
    <scope>NUCLEOTIDE SEQUENCE</scope>
    <source>
        <strain evidence="1">ATCC 200398</strain>
    </source>
</reference>
<keyword evidence="2" id="KW-1185">Reference proteome</keyword>
<organism evidence="1 2">
    <name type="scientific">Lindgomyces ingoldianus</name>
    <dbReference type="NCBI Taxonomy" id="673940"/>
    <lineage>
        <taxon>Eukaryota</taxon>
        <taxon>Fungi</taxon>
        <taxon>Dikarya</taxon>
        <taxon>Ascomycota</taxon>
        <taxon>Pezizomycotina</taxon>
        <taxon>Dothideomycetes</taxon>
        <taxon>Pleosporomycetidae</taxon>
        <taxon>Pleosporales</taxon>
        <taxon>Lindgomycetaceae</taxon>
        <taxon>Lindgomyces</taxon>
    </lineage>
</organism>
<name>A0ACB6R8Z7_9PLEO</name>
<evidence type="ECO:0000313" key="1">
    <source>
        <dbReference type="EMBL" id="KAF2474936.1"/>
    </source>
</evidence>
<gene>
    <name evidence="1" type="ORF">BDR25DRAFT_301506</name>
</gene>
<proteinExistence type="predicted"/>
<accession>A0ACB6R8Z7</accession>
<comment type="caution">
    <text evidence="1">The sequence shown here is derived from an EMBL/GenBank/DDBJ whole genome shotgun (WGS) entry which is preliminary data.</text>
</comment>
<dbReference type="EMBL" id="MU003497">
    <property type="protein sequence ID" value="KAF2474936.1"/>
    <property type="molecule type" value="Genomic_DNA"/>
</dbReference>
<protein>
    <submittedName>
        <fullName evidence="1">Uncharacterized protein</fullName>
    </submittedName>
</protein>
<dbReference type="Proteomes" id="UP000799755">
    <property type="component" value="Unassembled WGS sequence"/>
</dbReference>
<evidence type="ECO:0000313" key="2">
    <source>
        <dbReference type="Proteomes" id="UP000799755"/>
    </source>
</evidence>